<evidence type="ECO:0000313" key="1">
    <source>
        <dbReference type="EMBL" id="QRE03712.1"/>
    </source>
</evidence>
<protein>
    <submittedName>
        <fullName evidence="1">DUF465 domain-containing protein</fullName>
    </submittedName>
</protein>
<accession>A0A8G2L902</accession>
<dbReference type="EMBL" id="CP059075">
    <property type="protein sequence ID" value="QRE03712.1"/>
    <property type="molecule type" value="Genomic_DNA"/>
</dbReference>
<organism evidence="1 2">
    <name type="scientific">Flavobacterium psychrophilum</name>
    <dbReference type="NCBI Taxonomy" id="96345"/>
    <lineage>
        <taxon>Bacteria</taxon>
        <taxon>Pseudomonadati</taxon>
        <taxon>Bacteroidota</taxon>
        <taxon>Flavobacteriia</taxon>
        <taxon>Flavobacteriales</taxon>
        <taxon>Flavobacteriaceae</taxon>
        <taxon>Flavobacterium</taxon>
    </lineage>
</organism>
<name>A0A8G2L902_FLAPS</name>
<gene>
    <name evidence="1" type="ORF">H0H26_12645</name>
</gene>
<reference evidence="1 2" key="1">
    <citation type="submission" date="2020-07" db="EMBL/GenBank/DDBJ databases">
        <title>Genomic characterization of Flavobacterium psychrophilum strains.</title>
        <authorList>
            <person name="Castillo D."/>
            <person name="Jorgensen J."/>
            <person name="Middelboe M."/>
        </authorList>
    </citation>
    <scope>NUCLEOTIDE SEQUENCE [LARGE SCALE GENOMIC DNA]</scope>
    <source>
        <strain evidence="1 2">FPS-R7</strain>
    </source>
</reference>
<dbReference type="Proteomes" id="UP000596329">
    <property type="component" value="Chromosome"/>
</dbReference>
<dbReference type="Pfam" id="PF04325">
    <property type="entry name" value="DUF465"/>
    <property type="match status" value="1"/>
</dbReference>
<dbReference type="OMA" id="MSHVPHE"/>
<dbReference type="GeneID" id="66553066"/>
<sequence>MEKHNLLNEFPEYQEKIYHLKTENNHFKKLISEYDEIEHQIHRINIGEEVMIDEAFKELKLKMIHIKDEIFNMLKA</sequence>
<dbReference type="InterPro" id="IPR038444">
    <property type="entry name" value="DUF465_sf"/>
</dbReference>
<dbReference type="KEGG" id="fpk:IA06_05480"/>
<dbReference type="KEGG" id="fpw:IA04_05440"/>
<evidence type="ECO:0000313" key="2">
    <source>
        <dbReference type="Proteomes" id="UP000596329"/>
    </source>
</evidence>
<dbReference type="RefSeq" id="WP_011963300.1">
    <property type="nucleotide sequence ID" value="NZ_BJTD01000058.1"/>
</dbReference>
<dbReference type="AlphaFoldDB" id="A0A8G2L902"/>
<dbReference type="KEGG" id="fpv:IA03_05530"/>
<dbReference type="Gene3D" id="6.10.280.50">
    <property type="match status" value="1"/>
</dbReference>
<proteinExistence type="predicted"/>
<dbReference type="InterPro" id="IPR007420">
    <property type="entry name" value="DUF465"/>
</dbReference>
<dbReference type="KEGG" id="fpq:IB65_05425"/>